<protein>
    <submittedName>
        <fullName evidence="1">Uncharacterized protein</fullName>
    </submittedName>
</protein>
<sequence>ISGRTKIDFSTTITPLLTHYLAINKHTDDAATTVFSRSGPLCLFLVPETEEAHERMILRYNLRDKDGIEGGAEQDHKKRLFEVLRGLEEMLAQVYDILWGLL</sequence>
<dbReference type="EMBL" id="GECU01019623">
    <property type="protein sequence ID" value="JAS88083.1"/>
    <property type="molecule type" value="Transcribed_RNA"/>
</dbReference>
<gene>
    <name evidence="1" type="ORF">g.42356</name>
</gene>
<reference evidence="1" key="1">
    <citation type="submission" date="2015-11" db="EMBL/GenBank/DDBJ databases">
        <title>De novo transcriptome assembly of four potential Pierce s Disease insect vectors from Arizona vineyards.</title>
        <authorList>
            <person name="Tassone E.E."/>
        </authorList>
    </citation>
    <scope>NUCLEOTIDE SEQUENCE</scope>
</reference>
<dbReference type="AlphaFoldDB" id="A0A1B6IMD8"/>
<proteinExistence type="predicted"/>
<evidence type="ECO:0000313" key="1">
    <source>
        <dbReference type="EMBL" id="JAS88083.1"/>
    </source>
</evidence>
<accession>A0A1B6IMD8</accession>
<organism evidence="1">
    <name type="scientific">Homalodisca liturata</name>
    <dbReference type="NCBI Taxonomy" id="320908"/>
    <lineage>
        <taxon>Eukaryota</taxon>
        <taxon>Metazoa</taxon>
        <taxon>Ecdysozoa</taxon>
        <taxon>Arthropoda</taxon>
        <taxon>Hexapoda</taxon>
        <taxon>Insecta</taxon>
        <taxon>Pterygota</taxon>
        <taxon>Neoptera</taxon>
        <taxon>Paraneoptera</taxon>
        <taxon>Hemiptera</taxon>
        <taxon>Auchenorrhyncha</taxon>
        <taxon>Membracoidea</taxon>
        <taxon>Cicadellidae</taxon>
        <taxon>Cicadellinae</taxon>
        <taxon>Proconiini</taxon>
        <taxon>Homalodisca</taxon>
    </lineage>
</organism>
<feature type="non-terminal residue" evidence="1">
    <location>
        <position position="1"/>
    </location>
</feature>
<name>A0A1B6IMD8_9HEMI</name>